<name>A0A7W7ZEZ6_9BACT</name>
<evidence type="ECO:0000313" key="3">
    <source>
        <dbReference type="Proteomes" id="UP000540989"/>
    </source>
</evidence>
<evidence type="ECO:0000313" key="2">
    <source>
        <dbReference type="EMBL" id="MBB5058379.1"/>
    </source>
</evidence>
<dbReference type="RefSeq" id="WP_184217993.1">
    <property type="nucleotide sequence ID" value="NZ_JACHIP010000004.1"/>
</dbReference>
<dbReference type="Proteomes" id="UP000540989">
    <property type="component" value="Unassembled WGS sequence"/>
</dbReference>
<gene>
    <name evidence="2" type="ORF">HDF16_003093</name>
</gene>
<dbReference type="EMBL" id="JACHIP010000004">
    <property type="protein sequence ID" value="MBB5058379.1"/>
    <property type="molecule type" value="Genomic_DNA"/>
</dbReference>
<organism evidence="2 3">
    <name type="scientific">Granulicella aggregans</name>
    <dbReference type="NCBI Taxonomy" id="474949"/>
    <lineage>
        <taxon>Bacteria</taxon>
        <taxon>Pseudomonadati</taxon>
        <taxon>Acidobacteriota</taxon>
        <taxon>Terriglobia</taxon>
        <taxon>Terriglobales</taxon>
        <taxon>Acidobacteriaceae</taxon>
        <taxon>Granulicella</taxon>
    </lineage>
</organism>
<feature type="compositionally biased region" description="Low complexity" evidence="1">
    <location>
        <begin position="29"/>
        <end position="49"/>
    </location>
</feature>
<sequence>MILRFVVLMAMAEVVVQPGVSQTAAQANVAPDQASSSVSPAAPSDGNTPKARRRANRRARRRYAPTATASPTPDLQTVAPDAAQRSRDAQILAQQKAQSAEIARQNAITTGNVVKEREAQQAEPRIQDAPGPGSQPLAGDPAVQPTATSETPRIQDAPGPAQTLPQAPPAQTPATQQTAPQK</sequence>
<feature type="compositionally biased region" description="Low complexity" evidence="1">
    <location>
        <begin position="172"/>
        <end position="182"/>
    </location>
</feature>
<feature type="region of interest" description="Disordered" evidence="1">
    <location>
        <begin position="25"/>
        <end position="182"/>
    </location>
</feature>
<protein>
    <submittedName>
        <fullName evidence="2">Uncharacterized protein</fullName>
    </submittedName>
</protein>
<comment type="caution">
    <text evidence="2">The sequence shown here is derived from an EMBL/GenBank/DDBJ whole genome shotgun (WGS) entry which is preliminary data.</text>
</comment>
<accession>A0A7W7ZEZ6</accession>
<proteinExistence type="predicted"/>
<dbReference type="AlphaFoldDB" id="A0A7W7ZEZ6"/>
<keyword evidence="3" id="KW-1185">Reference proteome</keyword>
<evidence type="ECO:0000256" key="1">
    <source>
        <dbReference type="SAM" id="MobiDB-lite"/>
    </source>
</evidence>
<feature type="compositionally biased region" description="Low complexity" evidence="1">
    <location>
        <begin position="64"/>
        <end position="73"/>
    </location>
</feature>
<reference evidence="2 3" key="1">
    <citation type="submission" date="2020-08" db="EMBL/GenBank/DDBJ databases">
        <title>Genomic Encyclopedia of Type Strains, Phase IV (KMG-V): Genome sequencing to study the core and pangenomes of soil and plant-associated prokaryotes.</title>
        <authorList>
            <person name="Whitman W."/>
        </authorList>
    </citation>
    <scope>NUCLEOTIDE SEQUENCE [LARGE SCALE GENOMIC DNA]</scope>
    <source>
        <strain evidence="2 3">M8UP14</strain>
    </source>
</reference>
<feature type="compositionally biased region" description="Basic residues" evidence="1">
    <location>
        <begin position="50"/>
        <end position="63"/>
    </location>
</feature>